<dbReference type="PANTHER" id="PTHR23278:SF4">
    <property type="entry name" value="SIDESTEP, ISOFORM C"/>
    <property type="match status" value="1"/>
</dbReference>
<dbReference type="GO" id="GO:0016020">
    <property type="term" value="C:membrane"/>
    <property type="evidence" value="ECO:0007669"/>
    <property type="project" value="UniProtKB-SubCell"/>
</dbReference>
<comment type="subcellular location">
    <subcellularLocation>
        <location evidence="1">Membrane</location>
        <topology evidence="1">Single-pass membrane protein</topology>
    </subcellularLocation>
</comment>
<dbReference type="InterPro" id="IPR013783">
    <property type="entry name" value="Ig-like_fold"/>
</dbReference>
<dbReference type="AlphaFoldDB" id="A0AA39L2R4"/>
<dbReference type="SMART" id="SM00409">
    <property type="entry name" value="IG"/>
    <property type="match status" value="4"/>
</dbReference>
<feature type="region of interest" description="Disordered" evidence="4">
    <location>
        <begin position="758"/>
        <end position="780"/>
    </location>
</feature>
<evidence type="ECO:0000256" key="5">
    <source>
        <dbReference type="SAM" id="Phobius"/>
    </source>
</evidence>
<evidence type="ECO:0000256" key="1">
    <source>
        <dbReference type="ARBA" id="ARBA00004167"/>
    </source>
</evidence>
<keyword evidence="9" id="KW-1185">Reference proteome</keyword>
<keyword evidence="2 5" id="KW-0472">Membrane</keyword>
<organism evidence="8 9">
    <name type="scientific">Microctonus hyperodae</name>
    <name type="common">Parasitoid wasp</name>
    <dbReference type="NCBI Taxonomy" id="165561"/>
    <lineage>
        <taxon>Eukaryota</taxon>
        <taxon>Metazoa</taxon>
        <taxon>Ecdysozoa</taxon>
        <taxon>Arthropoda</taxon>
        <taxon>Hexapoda</taxon>
        <taxon>Insecta</taxon>
        <taxon>Pterygota</taxon>
        <taxon>Neoptera</taxon>
        <taxon>Endopterygota</taxon>
        <taxon>Hymenoptera</taxon>
        <taxon>Apocrita</taxon>
        <taxon>Ichneumonoidea</taxon>
        <taxon>Braconidae</taxon>
        <taxon>Euphorinae</taxon>
        <taxon>Microctonus</taxon>
    </lineage>
</organism>
<dbReference type="PROSITE" id="PS50835">
    <property type="entry name" value="IG_LIKE"/>
    <property type="match status" value="5"/>
</dbReference>
<dbReference type="Pfam" id="PF13927">
    <property type="entry name" value="Ig_3"/>
    <property type="match status" value="1"/>
</dbReference>
<feature type="domain" description="Ig-like" evidence="7">
    <location>
        <begin position="458"/>
        <end position="541"/>
    </location>
</feature>
<proteinExistence type="predicted"/>
<sequence length="792" mass="88654">MSVTLRFIFLTSLLMLTCRFARGVTTSDSTNKGLVRLVWAEEGDDVELPCDLTPPTPMDSVIMVLWFKDNIGIPLYSLDARTEGMVYAIHWAASDDLGNRTHFITGDGQRARLKVKTVKFNDQGIFRCRVDFSNSPTRNFLVNLTLVEQPTKPVIYDAQGHEVIGIPRFFEGYDFRLTCQVSGGRPKPTVTWWKDGELIDAVVDVPEMSEITGSSSKFTVNHLFIPKVTRSLWGSKLECKAQSDPMTKPIIREVPLDIYLKPLAVKINLHDDLILAGRPIAAKCESWGSWPAATLAWSLGGVKFRDPVVATTQRRNSTLSKLALVLEREDDGKELSCTAINHNFPGGDLKESRLLRVAYPPIVDAQLAVGYNLESLREGDDLKLICNVQSNPSPIEIVWFHNDTRLEHNVAEGILIATNTLTLRVLNLGHSGEYTCYGRNSIGDGRSLPLIIRMKFAPRCKAPYESRNIAVMLHDTVKLRCEVEAEPTDTVRFSWTFNETRGDVLPIQNSRPRNYELTSVLEYTPTTQGDYGTLGCWASNSVGRQKTPCLFHIVPAKAPKPLIDCTLHNESSALEVNCIPGSDSGLPQHFLLEVRGSLVGSEVIQASQTLQVPQSDQGELGEGPPIYRIENSLPSFQLDYLEPGYDYTLAIYAVNKHGRSNPKRLRNVRIVEQLGNNMERSGGFVIKNLQSIIPNQATRNMIIYVAVICGVAVILIGIGVMIGVAVCRKRTHTPRRENMDDLTTPTYVSAQRIEPRVRYDSERRRSQRTSFYTDESRNDPDLLPQVEIDLQR</sequence>
<feature type="chain" id="PRO_5041415292" description="Ig-like domain-containing protein" evidence="6">
    <location>
        <begin position="24"/>
        <end position="792"/>
    </location>
</feature>
<evidence type="ECO:0000259" key="7">
    <source>
        <dbReference type="PROSITE" id="PS50835"/>
    </source>
</evidence>
<dbReference type="SUPFAM" id="SSF48726">
    <property type="entry name" value="Immunoglobulin"/>
    <property type="match status" value="5"/>
</dbReference>
<evidence type="ECO:0000256" key="3">
    <source>
        <dbReference type="ARBA" id="ARBA00023157"/>
    </source>
</evidence>
<evidence type="ECO:0000256" key="2">
    <source>
        <dbReference type="ARBA" id="ARBA00023136"/>
    </source>
</evidence>
<gene>
    <name evidence="8" type="ORF">PV327_000992</name>
</gene>
<reference evidence="8" key="2">
    <citation type="submission" date="2023-03" db="EMBL/GenBank/DDBJ databases">
        <authorList>
            <person name="Inwood S.N."/>
            <person name="Skelly J.G."/>
            <person name="Guhlin J."/>
            <person name="Harrop T.W.R."/>
            <person name="Goldson S.G."/>
            <person name="Dearden P.K."/>
        </authorList>
    </citation>
    <scope>NUCLEOTIDE SEQUENCE</scope>
    <source>
        <strain evidence="8">Lincoln</strain>
        <tissue evidence="8">Whole body</tissue>
    </source>
</reference>
<dbReference type="EMBL" id="JAQQBR010000001">
    <property type="protein sequence ID" value="KAK0182905.1"/>
    <property type="molecule type" value="Genomic_DNA"/>
</dbReference>
<keyword evidence="5" id="KW-0812">Transmembrane</keyword>
<dbReference type="SMART" id="SM00408">
    <property type="entry name" value="IGc2"/>
    <property type="match status" value="4"/>
</dbReference>
<feature type="domain" description="Ig-like" evidence="7">
    <location>
        <begin position="262"/>
        <end position="356"/>
    </location>
</feature>
<evidence type="ECO:0000256" key="4">
    <source>
        <dbReference type="SAM" id="MobiDB-lite"/>
    </source>
</evidence>
<accession>A0AA39L2R4</accession>
<dbReference type="InterPro" id="IPR036179">
    <property type="entry name" value="Ig-like_dom_sf"/>
</dbReference>
<feature type="transmembrane region" description="Helical" evidence="5">
    <location>
        <begin position="701"/>
        <end position="726"/>
    </location>
</feature>
<evidence type="ECO:0000313" key="9">
    <source>
        <dbReference type="Proteomes" id="UP001168972"/>
    </source>
</evidence>
<reference evidence="8" key="1">
    <citation type="journal article" date="2023" name="bioRxiv">
        <title>Scaffold-level genome assemblies of two parasitoid biocontrol wasps reveal the parthenogenesis mechanism and an associated novel virus.</title>
        <authorList>
            <person name="Inwood S."/>
            <person name="Skelly J."/>
            <person name="Guhlin J."/>
            <person name="Harrop T."/>
            <person name="Goldson S."/>
            <person name="Dearden P."/>
        </authorList>
    </citation>
    <scope>NUCLEOTIDE SEQUENCE</scope>
    <source>
        <strain evidence="8">Lincoln</strain>
        <tissue evidence="8">Whole body</tissue>
    </source>
</reference>
<feature type="domain" description="Ig-like" evidence="7">
    <location>
        <begin position="153"/>
        <end position="251"/>
    </location>
</feature>
<dbReference type="Proteomes" id="UP001168972">
    <property type="component" value="Unassembled WGS sequence"/>
</dbReference>
<keyword evidence="3" id="KW-1015">Disulfide bond</keyword>
<dbReference type="Gene3D" id="2.60.40.10">
    <property type="entry name" value="Immunoglobulins"/>
    <property type="match status" value="5"/>
</dbReference>
<dbReference type="InterPro" id="IPR003599">
    <property type="entry name" value="Ig_sub"/>
</dbReference>
<keyword evidence="6" id="KW-0732">Signal</keyword>
<feature type="signal peptide" evidence="6">
    <location>
        <begin position="1"/>
        <end position="23"/>
    </location>
</feature>
<dbReference type="PANTHER" id="PTHR23278">
    <property type="entry name" value="SIDESTEP PROTEIN"/>
    <property type="match status" value="1"/>
</dbReference>
<keyword evidence="5" id="KW-1133">Transmembrane helix</keyword>
<protein>
    <recommendedName>
        <fullName evidence="7">Ig-like domain-containing protein</fullName>
    </recommendedName>
</protein>
<evidence type="ECO:0000313" key="8">
    <source>
        <dbReference type="EMBL" id="KAK0182905.1"/>
    </source>
</evidence>
<comment type="caution">
    <text evidence="8">The sequence shown here is derived from an EMBL/GenBank/DDBJ whole genome shotgun (WGS) entry which is preliminary data.</text>
</comment>
<dbReference type="InterPro" id="IPR013162">
    <property type="entry name" value="CD80_C2-set"/>
</dbReference>
<dbReference type="Pfam" id="PF08205">
    <property type="entry name" value="C2-set_2"/>
    <property type="match status" value="2"/>
</dbReference>
<feature type="domain" description="Ig-like" evidence="7">
    <location>
        <begin position="40"/>
        <end position="145"/>
    </location>
</feature>
<dbReference type="CDD" id="cd00096">
    <property type="entry name" value="Ig"/>
    <property type="match status" value="1"/>
</dbReference>
<evidence type="ECO:0000256" key="6">
    <source>
        <dbReference type="SAM" id="SignalP"/>
    </source>
</evidence>
<name>A0AA39L2R4_MICHY</name>
<dbReference type="InterPro" id="IPR003598">
    <property type="entry name" value="Ig_sub2"/>
</dbReference>
<feature type="domain" description="Ig-like" evidence="7">
    <location>
        <begin position="360"/>
        <end position="449"/>
    </location>
</feature>
<dbReference type="InterPro" id="IPR007110">
    <property type="entry name" value="Ig-like_dom"/>
</dbReference>